<dbReference type="EMBL" id="JAWXRD010000005">
    <property type="protein sequence ID" value="MDX6039828.1"/>
    <property type="molecule type" value="Genomic_DNA"/>
</dbReference>
<evidence type="ECO:0000256" key="1">
    <source>
        <dbReference type="SAM" id="SignalP"/>
    </source>
</evidence>
<dbReference type="Proteomes" id="UP001275664">
    <property type="component" value="Unassembled WGS sequence"/>
</dbReference>
<reference evidence="3 5" key="1">
    <citation type="submission" date="2023-11" db="EMBL/GenBank/DDBJ databases">
        <title>Scandinavium wanjuensis sp. nov., isolated from lettuce South Korea.</title>
        <authorList>
            <person name="Park J."/>
            <person name="Park S."/>
            <person name="Oh K.K."/>
            <person name="Cho G.S."/>
            <person name="Franz C.M.A.P."/>
        </authorList>
    </citation>
    <scope>NUCLEOTIDE SEQUENCE</scope>
    <source>
        <strain evidence="3">V105_12</strain>
        <strain evidence="4 5">V105_6</strain>
    </source>
</reference>
<name>A0AAJ2S4U4_9ENTR</name>
<dbReference type="PANTHER" id="PTHR33420">
    <property type="entry name" value="FIMBRIAL SUBUNIT ELFA-RELATED"/>
    <property type="match status" value="1"/>
</dbReference>
<dbReference type="InterPro" id="IPR000259">
    <property type="entry name" value="Adhesion_dom_fimbrial"/>
</dbReference>
<dbReference type="InterPro" id="IPR050263">
    <property type="entry name" value="Bact_Fimbrial_Adh_Pro"/>
</dbReference>
<gene>
    <name evidence="4" type="ORF">SIK69_06395</name>
    <name evidence="3" type="ORF">SIL20_10690</name>
</gene>
<dbReference type="GO" id="GO:0043709">
    <property type="term" value="P:cell adhesion involved in single-species biofilm formation"/>
    <property type="evidence" value="ECO:0007669"/>
    <property type="project" value="TreeGrafter"/>
</dbReference>
<evidence type="ECO:0000313" key="3">
    <source>
        <dbReference type="EMBL" id="MDX6031974.1"/>
    </source>
</evidence>
<feature type="signal peptide" evidence="1">
    <location>
        <begin position="1"/>
        <end position="23"/>
    </location>
</feature>
<dbReference type="SUPFAM" id="SSF49401">
    <property type="entry name" value="Bacterial adhesins"/>
    <property type="match status" value="1"/>
</dbReference>
<comment type="caution">
    <text evidence="3">The sequence shown here is derived from an EMBL/GenBank/DDBJ whole genome shotgun (WGS) entry which is preliminary data.</text>
</comment>
<protein>
    <submittedName>
        <fullName evidence="3">Fimbrial protein</fullName>
    </submittedName>
</protein>
<organism evidence="3 6">
    <name type="scientific">Scandinavium lactucae</name>
    <dbReference type="NCBI Taxonomy" id="3095028"/>
    <lineage>
        <taxon>Bacteria</taxon>
        <taxon>Pseudomonadati</taxon>
        <taxon>Pseudomonadota</taxon>
        <taxon>Gammaproteobacteria</taxon>
        <taxon>Enterobacterales</taxon>
        <taxon>Enterobacteriaceae</taxon>
        <taxon>Scandinavium</taxon>
    </lineage>
</organism>
<dbReference type="Pfam" id="PF00419">
    <property type="entry name" value="Fimbrial"/>
    <property type="match status" value="1"/>
</dbReference>
<dbReference type="AlphaFoldDB" id="A0AAJ2S4U4"/>
<dbReference type="RefSeq" id="WP_319628507.1">
    <property type="nucleotide sequence ID" value="NZ_JAWXRB010000032.1"/>
</dbReference>
<dbReference type="GO" id="GO:0009289">
    <property type="term" value="C:pilus"/>
    <property type="evidence" value="ECO:0007669"/>
    <property type="project" value="InterPro"/>
</dbReference>
<dbReference type="InterPro" id="IPR008966">
    <property type="entry name" value="Adhesion_dom_sf"/>
</dbReference>
<feature type="chain" id="PRO_5042539936" evidence="1">
    <location>
        <begin position="24"/>
        <end position="177"/>
    </location>
</feature>
<sequence>MKLFTISILLPLALIGGGMRAFADDRTPNLIITGTVTTDACAVGTDSQNLNVPMGDMLSGLFTQVGDASPKKEFVITLTDCDEGVAGATITFTGTSDSDNPDLLQITKDTGSATGVGVEVIDETTGDPIPLGKATAVKSLNIASDNNLKYQLRYKSTLGTVTAGSADAVMYFDLAYQ</sequence>
<dbReference type="PANTHER" id="PTHR33420:SF5">
    <property type="entry name" value="FIMBRIAL SUBUNIT"/>
    <property type="match status" value="1"/>
</dbReference>
<evidence type="ECO:0000313" key="5">
    <source>
        <dbReference type="Proteomes" id="UP001275664"/>
    </source>
</evidence>
<feature type="domain" description="Fimbrial-type adhesion" evidence="2">
    <location>
        <begin position="32"/>
        <end position="177"/>
    </location>
</feature>
<dbReference type="Gene3D" id="2.60.40.1090">
    <property type="entry name" value="Fimbrial-type adhesion domain"/>
    <property type="match status" value="1"/>
</dbReference>
<dbReference type="EMBL" id="JAWXRC010000025">
    <property type="protein sequence ID" value="MDX6031974.1"/>
    <property type="molecule type" value="Genomic_DNA"/>
</dbReference>
<dbReference type="InterPro" id="IPR036937">
    <property type="entry name" value="Adhesion_dom_fimbrial_sf"/>
</dbReference>
<keyword evidence="5" id="KW-1185">Reference proteome</keyword>
<accession>A0AAJ2S4U4</accession>
<evidence type="ECO:0000313" key="4">
    <source>
        <dbReference type="EMBL" id="MDX6039828.1"/>
    </source>
</evidence>
<evidence type="ECO:0000259" key="2">
    <source>
        <dbReference type="Pfam" id="PF00419"/>
    </source>
</evidence>
<proteinExistence type="predicted"/>
<keyword evidence="1" id="KW-0732">Signal</keyword>
<dbReference type="Proteomes" id="UP001282336">
    <property type="component" value="Unassembled WGS sequence"/>
</dbReference>
<evidence type="ECO:0000313" key="6">
    <source>
        <dbReference type="Proteomes" id="UP001282336"/>
    </source>
</evidence>